<dbReference type="Proteomes" id="UP000221024">
    <property type="component" value="Unassembled WGS sequence"/>
</dbReference>
<keyword evidence="8 11" id="KW-1133">Transmembrane helix</keyword>
<keyword evidence="9 11" id="KW-0482">Metalloprotease</keyword>
<feature type="transmembrane region" description="Helical" evidence="11">
    <location>
        <begin position="105"/>
        <end position="126"/>
    </location>
</feature>
<organism evidence="13 14">
    <name type="scientific">Longimonas halophila</name>
    <dbReference type="NCBI Taxonomy" id="1469170"/>
    <lineage>
        <taxon>Bacteria</taxon>
        <taxon>Pseudomonadati</taxon>
        <taxon>Rhodothermota</taxon>
        <taxon>Rhodothermia</taxon>
        <taxon>Rhodothermales</taxon>
        <taxon>Salisaetaceae</taxon>
        <taxon>Longimonas</taxon>
    </lineage>
</organism>
<evidence type="ECO:0000256" key="11">
    <source>
        <dbReference type="RuleBase" id="RU362031"/>
    </source>
</evidence>
<dbReference type="PANTHER" id="PTHR42837:SF2">
    <property type="entry name" value="MEMBRANE METALLOPROTEASE ARASP2, CHLOROPLASTIC-RELATED"/>
    <property type="match status" value="1"/>
</dbReference>
<evidence type="ECO:0000313" key="13">
    <source>
        <dbReference type="EMBL" id="PEN06727.1"/>
    </source>
</evidence>
<reference evidence="13 14" key="1">
    <citation type="submission" date="2017-10" db="EMBL/GenBank/DDBJ databases">
        <title>Draft genome of Longimonas halophila.</title>
        <authorList>
            <person name="Goh K.M."/>
            <person name="Shamsir M.S."/>
            <person name="Lim S.W."/>
        </authorList>
    </citation>
    <scope>NUCLEOTIDE SEQUENCE [LARGE SCALE GENOMIC DNA]</scope>
    <source>
        <strain evidence="13 14">KCTC 42399</strain>
    </source>
</reference>
<evidence type="ECO:0000256" key="1">
    <source>
        <dbReference type="ARBA" id="ARBA00001947"/>
    </source>
</evidence>
<dbReference type="InterPro" id="IPR004387">
    <property type="entry name" value="Pept_M50_Zn"/>
</dbReference>
<feature type="transmembrane region" description="Helical" evidence="11">
    <location>
        <begin position="443"/>
        <end position="464"/>
    </location>
</feature>
<dbReference type="GO" id="GO:0004222">
    <property type="term" value="F:metalloendopeptidase activity"/>
    <property type="evidence" value="ECO:0007669"/>
    <property type="project" value="InterPro"/>
</dbReference>
<dbReference type="SUPFAM" id="SSF50156">
    <property type="entry name" value="PDZ domain-like"/>
    <property type="match status" value="2"/>
</dbReference>
<name>A0A2H3NX75_9BACT</name>
<evidence type="ECO:0000256" key="5">
    <source>
        <dbReference type="ARBA" id="ARBA00022692"/>
    </source>
</evidence>
<keyword evidence="14" id="KW-1185">Reference proteome</keyword>
<keyword evidence="4 13" id="KW-0645">Protease</keyword>
<dbReference type="NCBIfam" id="TIGR00054">
    <property type="entry name" value="RIP metalloprotease RseP"/>
    <property type="match status" value="1"/>
</dbReference>
<feature type="transmembrane region" description="Helical" evidence="11">
    <location>
        <begin position="12"/>
        <end position="32"/>
    </location>
</feature>
<evidence type="ECO:0000256" key="8">
    <source>
        <dbReference type="ARBA" id="ARBA00022989"/>
    </source>
</evidence>
<feature type="transmembrane region" description="Helical" evidence="11">
    <location>
        <begin position="399"/>
        <end position="431"/>
    </location>
</feature>
<dbReference type="GO" id="GO:0046872">
    <property type="term" value="F:metal ion binding"/>
    <property type="evidence" value="ECO:0007669"/>
    <property type="project" value="UniProtKB-KW"/>
</dbReference>
<comment type="subcellular location">
    <subcellularLocation>
        <location evidence="2">Membrane</location>
        <topology evidence="2">Multi-pass membrane protein</topology>
    </subcellularLocation>
</comment>
<protein>
    <recommendedName>
        <fullName evidence="11">Zinc metalloprotease</fullName>
        <ecNumber evidence="11">3.4.24.-</ecNumber>
    </recommendedName>
</protein>
<keyword evidence="7 11" id="KW-0862">Zinc</keyword>
<evidence type="ECO:0000256" key="2">
    <source>
        <dbReference type="ARBA" id="ARBA00004141"/>
    </source>
</evidence>
<dbReference type="CDD" id="cd06163">
    <property type="entry name" value="S2P-M50_PDZ_RseP-like"/>
    <property type="match status" value="2"/>
</dbReference>
<evidence type="ECO:0000256" key="9">
    <source>
        <dbReference type="ARBA" id="ARBA00023049"/>
    </source>
</evidence>
<keyword evidence="6 11" id="KW-0378">Hydrolase</keyword>
<evidence type="ECO:0000256" key="7">
    <source>
        <dbReference type="ARBA" id="ARBA00022833"/>
    </source>
</evidence>
<accession>A0A2H3NX75</accession>
<evidence type="ECO:0000256" key="6">
    <source>
        <dbReference type="ARBA" id="ARBA00022801"/>
    </source>
</evidence>
<dbReference type="AlphaFoldDB" id="A0A2H3NX75"/>
<sequence length="470" mass="51020">MELLLSIVTSTAWVLLALTILVFIHELGHFLTAKYFGMRVERFSIGFPPTVFGRRMGETEYVVGATPLGGYVKISGMIDENLDTEHIEAEPEPHEFRSKPVWQRIIVITAGVIFNVFLAALIFAGIKWSTGESYIPAENIESIYVEESSVAYNMGLRTGDEIAAVNGNAFETFDQLNPGALLADTLTVTVARNGETETLVGPRDIMTQMSRASQTVGSPLGISFTPPLVGAAPEGRPAAEAGLRTGDRVVHVAGDSIRFWQEMAERLQETGGAPTPIRWLRADSLQCEGDPEPMARTAQGALYEATITPEQGDDGRYLIGVAAPPTEMLAAEFGQRTRTFSPGEALVAGTAETWSYAENIVVSLKRIVVGRDSVRDNLGGPVRIAQVTSQAASAGAVNFWRIVAILSITLAIMNILPIPALDGGQLVFLLYEGITRRPPSTRVRLIAQQVGMLLLLGFMIFLIFNDILRL</sequence>
<dbReference type="OrthoDB" id="9782003at2"/>
<dbReference type="SMART" id="SM00228">
    <property type="entry name" value="PDZ"/>
    <property type="match status" value="2"/>
</dbReference>
<dbReference type="InterPro" id="IPR008915">
    <property type="entry name" value="Peptidase_M50"/>
</dbReference>
<dbReference type="PANTHER" id="PTHR42837">
    <property type="entry name" value="REGULATOR OF SIGMA-E PROTEASE RSEP"/>
    <property type="match status" value="1"/>
</dbReference>
<dbReference type="RefSeq" id="WP_098062253.1">
    <property type="nucleotide sequence ID" value="NZ_PDEP01000007.1"/>
</dbReference>
<dbReference type="EC" id="3.4.24.-" evidence="11"/>
<dbReference type="Pfam" id="PF02163">
    <property type="entry name" value="Peptidase_M50"/>
    <property type="match status" value="1"/>
</dbReference>
<proteinExistence type="inferred from homology"/>
<dbReference type="GO" id="GO:0006508">
    <property type="term" value="P:proteolysis"/>
    <property type="evidence" value="ECO:0007669"/>
    <property type="project" value="UniProtKB-KW"/>
</dbReference>
<dbReference type="PROSITE" id="PS50106">
    <property type="entry name" value="PDZ"/>
    <property type="match status" value="1"/>
</dbReference>
<keyword evidence="10 11" id="KW-0472">Membrane</keyword>
<dbReference type="InterPro" id="IPR036034">
    <property type="entry name" value="PDZ_sf"/>
</dbReference>
<dbReference type="GO" id="GO:0016020">
    <property type="term" value="C:membrane"/>
    <property type="evidence" value="ECO:0007669"/>
    <property type="project" value="UniProtKB-SubCell"/>
</dbReference>
<gene>
    <name evidence="13" type="primary">rseP</name>
    <name evidence="13" type="ORF">CRI93_08800</name>
</gene>
<evidence type="ECO:0000256" key="4">
    <source>
        <dbReference type="ARBA" id="ARBA00022670"/>
    </source>
</evidence>
<keyword evidence="5 11" id="KW-0812">Transmembrane</keyword>
<evidence type="ECO:0000256" key="3">
    <source>
        <dbReference type="ARBA" id="ARBA00007931"/>
    </source>
</evidence>
<dbReference type="InterPro" id="IPR001478">
    <property type="entry name" value="PDZ"/>
</dbReference>
<dbReference type="EMBL" id="PDEP01000007">
    <property type="protein sequence ID" value="PEN06727.1"/>
    <property type="molecule type" value="Genomic_DNA"/>
</dbReference>
<keyword evidence="11" id="KW-0479">Metal-binding</keyword>
<comment type="cofactor">
    <cofactor evidence="1 11">
        <name>Zn(2+)</name>
        <dbReference type="ChEBI" id="CHEBI:29105"/>
    </cofactor>
</comment>
<feature type="domain" description="PDZ" evidence="12">
    <location>
        <begin position="206"/>
        <end position="258"/>
    </location>
</feature>
<evidence type="ECO:0000313" key="14">
    <source>
        <dbReference type="Proteomes" id="UP000221024"/>
    </source>
</evidence>
<dbReference type="Gene3D" id="2.30.42.10">
    <property type="match status" value="2"/>
</dbReference>
<comment type="similarity">
    <text evidence="3 11">Belongs to the peptidase M50B family.</text>
</comment>
<comment type="caution">
    <text evidence="13">The sequence shown here is derived from an EMBL/GenBank/DDBJ whole genome shotgun (WGS) entry which is preliminary data.</text>
</comment>
<evidence type="ECO:0000259" key="12">
    <source>
        <dbReference type="PROSITE" id="PS50106"/>
    </source>
</evidence>
<evidence type="ECO:0000256" key="10">
    <source>
        <dbReference type="ARBA" id="ARBA00023136"/>
    </source>
</evidence>